<evidence type="ECO:0000256" key="6">
    <source>
        <dbReference type="ARBA" id="ARBA00010570"/>
    </source>
</evidence>
<dbReference type="PANTHER" id="PTHR31576:SF2">
    <property type="entry name" value="TATA BOX-BINDING PROTEIN-ASSOCIATED FACTOR RNA POLYMERASE I SUBUNIT B"/>
    <property type="match status" value="1"/>
</dbReference>
<dbReference type="GO" id="GO:1990904">
    <property type="term" value="C:ribonucleoprotein complex"/>
    <property type="evidence" value="ECO:0007669"/>
    <property type="project" value="UniProtKB-KW"/>
</dbReference>
<comment type="subunit">
    <text evidence="18">Part of the 60S ribosomal subunit.</text>
</comment>
<evidence type="ECO:0000256" key="5">
    <source>
        <dbReference type="ARBA" id="ARBA00008373"/>
    </source>
</evidence>
<dbReference type="CDD" id="cd01803">
    <property type="entry name" value="Ubl_ubiquitin"/>
    <property type="match status" value="1"/>
</dbReference>
<dbReference type="GO" id="GO:0008270">
    <property type="term" value="F:zinc ion binding"/>
    <property type="evidence" value="ECO:0007669"/>
    <property type="project" value="UniProtKB-KW"/>
</dbReference>
<evidence type="ECO:0000256" key="17">
    <source>
        <dbReference type="ARBA" id="ARBA00023274"/>
    </source>
</evidence>
<dbReference type="Pfam" id="PF00240">
    <property type="entry name" value="ubiquitin"/>
    <property type="match status" value="1"/>
</dbReference>
<comment type="similarity">
    <text evidence="6">In the C-terminal section; belongs to the eukaryotic ribosomal protein eL40 family.</text>
</comment>
<dbReference type="InterPro" id="IPR019956">
    <property type="entry name" value="Ubiquitin_dom"/>
</dbReference>
<dbReference type="Pfam" id="PF20645">
    <property type="entry name" value="Rrn7_cyclin_C"/>
    <property type="match status" value="1"/>
</dbReference>
<comment type="similarity">
    <text evidence="4">Belongs to the RRN7/TAF1B family.</text>
</comment>
<keyword evidence="16" id="KW-0539">Nucleus</keyword>
<dbReference type="GO" id="GO:0005737">
    <property type="term" value="C:cytoplasm"/>
    <property type="evidence" value="ECO:0007669"/>
    <property type="project" value="UniProtKB-SubCell"/>
</dbReference>
<comment type="function">
    <text evidence="19">Component of the ribosome, a large ribonucleoprotein complex responsible for the synthesis of proteins in the cell. The small ribosomal subunit (SSU) binds messenger RNAs (mRNAs) and translates the encoded message by selecting cognate aminoacyl-transfer RNA (tRNA) molecules. The large subunit (LSU) contains the ribosomal catalytic site termed the peptidyl transferase center (PTC), which catalyzes the formation of peptide bonds, thereby polymerizing the amino acids delivered by tRNAs into a polypeptide chain. The nascent polypeptides leave the ribosome through a tunnel in the LSU and interact with protein factors that function in enzymatic processing, targeting, and the membrane insertion of nascent chains at the exit of the ribosomal tunnel. eL40 is essential for translation of a subset of cellular transcripts, including stress response transcripts, such as DDR2.</text>
</comment>
<dbReference type="InterPro" id="IPR038587">
    <property type="entry name" value="Ribosomal_eL40_sf"/>
</dbReference>
<feature type="domain" description="Ubiquitin-like" evidence="20">
    <location>
        <begin position="575"/>
        <end position="650"/>
    </location>
</feature>
<keyword evidence="10" id="KW-0863">Zinc-finger</keyword>
<dbReference type="PROSITE" id="PS00299">
    <property type="entry name" value="UBIQUITIN_1"/>
    <property type="match status" value="1"/>
</dbReference>
<evidence type="ECO:0000256" key="18">
    <source>
        <dbReference type="ARBA" id="ARBA00035124"/>
    </source>
</evidence>
<reference evidence="22" key="1">
    <citation type="journal article" date="2023" name="Mol. Phylogenet. Evol.">
        <title>Genome-scale phylogeny and comparative genomics of the fungal order Sordariales.</title>
        <authorList>
            <person name="Hensen N."/>
            <person name="Bonometti L."/>
            <person name="Westerberg I."/>
            <person name="Brannstrom I.O."/>
            <person name="Guillou S."/>
            <person name="Cros-Aarteil S."/>
            <person name="Calhoun S."/>
            <person name="Haridas S."/>
            <person name="Kuo A."/>
            <person name="Mondo S."/>
            <person name="Pangilinan J."/>
            <person name="Riley R."/>
            <person name="LaButti K."/>
            <person name="Andreopoulos B."/>
            <person name="Lipzen A."/>
            <person name="Chen C."/>
            <person name="Yan M."/>
            <person name="Daum C."/>
            <person name="Ng V."/>
            <person name="Clum A."/>
            <person name="Steindorff A."/>
            <person name="Ohm R.A."/>
            <person name="Martin F."/>
            <person name="Silar P."/>
            <person name="Natvig D.O."/>
            <person name="Lalanne C."/>
            <person name="Gautier V."/>
            <person name="Ament-Velasquez S.L."/>
            <person name="Kruys A."/>
            <person name="Hutchinson M.I."/>
            <person name="Powell A.J."/>
            <person name="Barry K."/>
            <person name="Miller A.N."/>
            <person name="Grigoriev I.V."/>
            <person name="Debuchy R."/>
            <person name="Gladieux P."/>
            <person name="Hiltunen Thoren M."/>
            <person name="Johannesson H."/>
        </authorList>
    </citation>
    <scope>NUCLEOTIDE SEQUENCE [LARGE SCALE GENOMIC DNA]</scope>
    <source>
        <strain evidence="22">CBS 340.73</strain>
    </source>
</reference>
<evidence type="ECO:0000256" key="19">
    <source>
        <dbReference type="ARBA" id="ARBA00045962"/>
    </source>
</evidence>
<keyword evidence="14" id="KW-0238">DNA-binding</keyword>
<dbReference type="Gene3D" id="3.10.20.90">
    <property type="entry name" value="Phosphatidylinositol 3-kinase Catalytic Subunit, Chain A, domain 1"/>
    <property type="match status" value="1"/>
</dbReference>
<gene>
    <name evidence="21" type="ORF">QBC46DRAFT_350112</name>
</gene>
<dbReference type="Pfam" id="PF11781">
    <property type="entry name" value="Zn_ribbon_RRN7"/>
    <property type="match status" value="1"/>
</dbReference>
<proteinExistence type="inferred from homology"/>
<evidence type="ECO:0000256" key="8">
    <source>
        <dbReference type="ARBA" id="ARBA00022499"/>
    </source>
</evidence>
<evidence type="ECO:0000313" key="22">
    <source>
        <dbReference type="Proteomes" id="UP001303473"/>
    </source>
</evidence>
<keyword evidence="11" id="KW-0862">Zinc</keyword>
<dbReference type="GO" id="GO:0003735">
    <property type="term" value="F:structural constituent of ribosome"/>
    <property type="evidence" value="ECO:0007669"/>
    <property type="project" value="InterPro"/>
</dbReference>
<dbReference type="InterPro" id="IPR021752">
    <property type="entry name" value="TF_Rrn7_Zf"/>
</dbReference>
<dbReference type="PROSITE" id="PS50053">
    <property type="entry name" value="UBIQUITIN_2"/>
    <property type="match status" value="1"/>
</dbReference>
<dbReference type="InterPro" id="IPR048538">
    <property type="entry name" value="Rrn7_cyclin_C"/>
</dbReference>
<dbReference type="GO" id="GO:0006412">
    <property type="term" value="P:translation"/>
    <property type="evidence" value="ECO:0007669"/>
    <property type="project" value="InterPro"/>
</dbReference>
<keyword evidence="7" id="KW-0963">Cytoplasm</keyword>
<evidence type="ECO:0000256" key="16">
    <source>
        <dbReference type="ARBA" id="ARBA00023242"/>
    </source>
</evidence>
<accession>A0AAN6S8V0</accession>
<dbReference type="PANTHER" id="PTHR31576">
    <property type="entry name" value="TATA BOX-BINDING PROTEIN-ASSOCIATED FACTOR RNA POLYMERASE I SUBUNIT B"/>
    <property type="match status" value="1"/>
</dbReference>
<comment type="function">
    <text evidence="1">Component of the 60S subunit of the ribosome.</text>
</comment>
<dbReference type="EMBL" id="MU853757">
    <property type="protein sequence ID" value="KAK3944750.1"/>
    <property type="molecule type" value="Genomic_DNA"/>
</dbReference>
<dbReference type="SUPFAM" id="SSF57829">
    <property type="entry name" value="Zn-binding ribosomal proteins"/>
    <property type="match status" value="1"/>
</dbReference>
<evidence type="ECO:0000256" key="15">
    <source>
        <dbReference type="ARBA" id="ARBA00023163"/>
    </source>
</evidence>
<name>A0AAN6S8V0_9PEZI</name>
<dbReference type="Proteomes" id="UP001303473">
    <property type="component" value="Unassembled WGS sequence"/>
</dbReference>
<dbReference type="GO" id="GO:0042790">
    <property type="term" value="P:nucleolar large rRNA transcription by RNA polymerase I"/>
    <property type="evidence" value="ECO:0007669"/>
    <property type="project" value="TreeGrafter"/>
</dbReference>
<dbReference type="AlphaFoldDB" id="A0AAN6S8V0"/>
<dbReference type="InterPro" id="IPR029071">
    <property type="entry name" value="Ubiquitin-like_domsf"/>
</dbReference>
<keyword evidence="15" id="KW-0804">Transcription</keyword>
<evidence type="ECO:0000256" key="11">
    <source>
        <dbReference type="ARBA" id="ARBA00022833"/>
    </source>
</evidence>
<dbReference type="FunFam" id="4.10.1060.50:FF:000001">
    <property type="entry name" value="ubiquitin-60S ribosomal protein L40"/>
    <property type="match status" value="1"/>
</dbReference>
<keyword evidence="17" id="KW-0687">Ribonucleoprotein</keyword>
<dbReference type="GO" id="GO:0016567">
    <property type="term" value="P:protein ubiquitination"/>
    <property type="evidence" value="ECO:0007669"/>
    <property type="project" value="UniProtKB-ARBA"/>
</dbReference>
<dbReference type="InterPro" id="IPR001975">
    <property type="entry name" value="Ribosomal_eL40_dom"/>
</dbReference>
<keyword evidence="22" id="KW-1185">Reference proteome</keyword>
<dbReference type="InterPro" id="IPR000626">
    <property type="entry name" value="Ubiquitin-like_dom"/>
</dbReference>
<dbReference type="GO" id="GO:0005840">
    <property type="term" value="C:ribosome"/>
    <property type="evidence" value="ECO:0007669"/>
    <property type="project" value="UniProtKB-KW"/>
</dbReference>
<organism evidence="21 22">
    <name type="scientific">Diplogelasinospora grovesii</name>
    <dbReference type="NCBI Taxonomy" id="303347"/>
    <lineage>
        <taxon>Eukaryota</taxon>
        <taxon>Fungi</taxon>
        <taxon>Dikarya</taxon>
        <taxon>Ascomycota</taxon>
        <taxon>Pezizomycotina</taxon>
        <taxon>Sordariomycetes</taxon>
        <taxon>Sordariomycetidae</taxon>
        <taxon>Sordariales</taxon>
        <taxon>Diplogelasinosporaceae</taxon>
        <taxon>Diplogelasinospora</taxon>
    </lineage>
</organism>
<evidence type="ECO:0000256" key="13">
    <source>
        <dbReference type="ARBA" id="ARBA00023015"/>
    </source>
</evidence>
<keyword evidence="13" id="KW-0805">Transcription regulation</keyword>
<evidence type="ECO:0000256" key="1">
    <source>
        <dbReference type="ARBA" id="ARBA00002241"/>
    </source>
</evidence>
<comment type="similarity">
    <text evidence="5">In the N-terminal section; belongs to the ubiquitin family.</text>
</comment>
<comment type="subcellular location">
    <subcellularLocation>
        <location evidence="2">Cytoplasm</location>
    </subcellularLocation>
    <subcellularLocation>
        <location evidence="3">Nucleus</location>
        <location evidence="3">Nucleolus</location>
    </subcellularLocation>
</comment>
<dbReference type="SUPFAM" id="SSF54236">
    <property type="entry name" value="Ubiquitin-like"/>
    <property type="match status" value="1"/>
</dbReference>
<keyword evidence="12 21" id="KW-0689">Ribosomal protein</keyword>
<dbReference type="Gene3D" id="4.10.1060.50">
    <property type="match status" value="1"/>
</dbReference>
<dbReference type="PRINTS" id="PR00348">
    <property type="entry name" value="UBIQUITIN"/>
</dbReference>
<evidence type="ECO:0000256" key="2">
    <source>
        <dbReference type="ARBA" id="ARBA00004496"/>
    </source>
</evidence>
<evidence type="ECO:0000259" key="20">
    <source>
        <dbReference type="PROSITE" id="PS50053"/>
    </source>
</evidence>
<dbReference type="SMART" id="SM01377">
    <property type="entry name" value="Ribosomal_L40e"/>
    <property type="match status" value="1"/>
</dbReference>
<dbReference type="InterPro" id="IPR033599">
    <property type="entry name" value="TAF1B/Rrn7"/>
</dbReference>
<dbReference type="GO" id="GO:0000055">
    <property type="term" value="P:ribosomal large subunit export from nucleus"/>
    <property type="evidence" value="ECO:0007669"/>
    <property type="project" value="UniProtKB-ARBA"/>
</dbReference>
<evidence type="ECO:0000256" key="4">
    <source>
        <dbReference type="ARBA" id="ARBA00006899"/>
    </source>
</evidence>
<evidence type="ECO:0000256" key="3">
    <source>
        <dbReference type="ARBA" id="ARBA00004604"/>
    </source>
</evidence>
<dbReference type="Pfam" id="PF01020">
    <property type="entry name" value="Ribosomal_L40e"/>
    <property type="match status" value="1"/>
</dbReference>
<evidence type="ECO:0000256" key="9">
    <source>
        <dbReference type="ARBA" id="ARBA00022723"/>
    </source>
</evidence>
<dbReference type="FunFam" id="3.10.20.90:FF:000014">
    <property type="entry name" value="Ubiquitin-60S ribosomal L40 fusion"/>
    <property type="match status" value="1"/>
</dbReference>
<protein>
    <submittedName>
        <fullName evidence="21">Ribosomal protein</fullName>
    </submittedName>
</protein>
<dbReference type="InterPro" id="IPR011332">
    <property type="entry name" value="Ribosomal_zn-bd"/>
</dbReference>
<evidence type="ECO:0000313" key="21">
    <source>
        <dbReference type="EMBL" id="KAK3944750.1"/>
    </source>
</evidence>
<evidence type="ECO:0000256" key="10">
    <source>
        <dbReference type="ARBA" id="ARBA00022771"/>
    </source>
</evidence>
<keyword evidence="9" id="KW-0479">Metal-binding</keyword>
<sequence>MASSSSRRYNRFPRGETCAECPARRWYPENGRRYCENGHQVEGYVQFDIDEEDNFGKGGRVVRKQKEAKERERKHLTGNAAKELYLECLQLILRKQVDWLASNRGLIRDELEVVVRDLWDLRIRNFAGLTQVGQKKDEVQPRGGSGGELVMFSSQVNTGSESETAPEEMTRRRGVSRIKSWSGENWALPNVTDTLAIAYLGCLLRQEPIRIGDIYRWAKAGRMPFMGAIDDIPKELRDRLPGWAQRSLLTRHAPFEGGELHRAVTDLMLGYKKNYGLVFPALPVPPLLLLWLKDLALPPEVHAHAQQICTLVDLEFSFPTRKNRKEEYLEQQSPYPGYSLLDNPDVLLVASLVLAAKYLYPLDSVRRIPSPDEELLVSHLDWMKWQEVFTEEKQHTVENKPLDRLNFERMGPEQVWSMTEHEMDEYLAFYQETRVENKQDENEIERLFLLDHNNPLLPTRRKPERERLEVTEEEQTEARMVRVQRAMAKIPTQSRANNGEDVRRRIGALHGRYKLADELPPGPARVFHEKAAEIAGLQTSDLVRAVYNLERIVMYWVEEEKRRLRGTGEEGGGDVQIFVKTLTGKTITLEVESSDTIDNVKSKIQDKEGIPPDQQRLIFAGKQLEDGRTLSDYNIQKESTLHLVLRLRGGMIEPSLKALASKFNCDKMVCRKCYARLPPRATNCRKRKCGHSNQLRPKKKLK</sequence>
<evidence type="ECO:0000256" key="14">
    <source>
        <dbReference type="ARBA" id="ARBA00023125"/>
    </source>
</evidence>
<dbReference type="InterPro" id="IPR048540">
    <property type="entry name" value="Rrn7_cyclin_N"/>
</dbReference>
<dbReference type="GO" id="GO:0001164">
    <property type="term" value="F:RNA polymerase I core promoter sequence-specific DNA binding"/>
    <property type="evidence" value="ECO:0007669"/>
    <property type="project" value="InterPro"/>
</dbReference>
<keyword evidence="8" id="KW-1017">Isopeptide bond</keyword>
<evidence type="ECO:0000256" key="7">
    <source>
        <dbReference type="ARBA" id="ARBA00022490"/>
    </source>
</evidence>
<dbReference type="Pfam" id="PF20644">
    <property type="entry name" value="Rrn7_cyclin_N"/>
    <property type="match status" value="1"/>
</dbReference>
<dbReference type="SMART" id="SM00213">
    <property type="entry name" value="UBQ"/>
    <property type="match status" value="1"/>
</dbReference>
<dbReference type="InterPro" id="IPR019954">
    <property type="entry name" value="Ubiquitin_CS"/>
</dbReference>
<comment type="caution">
    <text evidence="21">The sequence shown here is derived from an EMBL/GenBank/DDBJ whole genome shotgun (WGS) entry which is preliminary data.</text>
</comment>
<evidence type="ECO:0000256" key="12">
    <source>
        <dbReference type="ARBA" id="ARBA00022980"/>
    </source>
</evidence>
<dbReference type="GO" id="GO:0070860">
    <property type="term" value="C:RNA polymerase I core factor complex"/>
    <property type="evidence" value="ECO:0007669"/>
    <property type="project" value="InterPro"/>
</dbReference>